<evidence type="ECO:0000256" key="3">
    <source>
        <dbReference type="ARBA" id="ARBA00010324"/>
    </source>
</evidence>
<proteinExistence type="inferred from homology"/>
<keyword evidence="7" id="KW-0963">Cytoplasm</keyword>
<dbReference type="Proteomes" id="UP001174909">
    <property type="component" value="Unassembled WGS sequence"/>
</dbReference>
<dbReference type="PANTHER" id="PTHR42197:SF1">
    <property type="entry name" value="TRNA (CYTIDINE(56)-2'-O)-METHYLTRANSFERASE"/>
    <property type="match status" value="1"/>
</dbReference>
<evidence type="ECO:0000256" key="5">
    <source>
        <dbReference type="ARBA" id="ARBA00012624"/>
    </source>
</evidence>
<organism evidence="12 13">
    <name type="scientific">Geodia barretti</name>
    <name type="common">Barrett's horny sponge</name>
    <dbReference type="NCBI Taxonomy" id="519541"/>
    <lineage>
        <taxon>Eukaryota</taxon>
        <taxon>Metazoa</taxon>
        <taxon>Porifera</taxon>
        <taxon>Demospongiae</taxon>
        <taxon>Heteroscleromorpha</taxon>
        <taxon>Tetractinellida</taxon>
        <taxon>Astrophorina</taxon>
        <taxon>Geodiidae</taxon>
        <taxon>Geodia</taxon>
    </lineage>
</organism>
<comment type="subunit">
    <text evidence="4">Homodimer.</text>
</comment>
<comment type="caution">
    <text evidence="12">The sequence shown here is derived from an EMBL/GenBank/DDBJ whole genome shotgun (WGS) entry which is preliminary data.</text>
</comment>
<gene>
    <name evidence="12" type="ORF">GBAR_LOCUS27924</name>
</gene>
<evidence type="ECO:0000256" key="11">
    <source>
        <dbReference type="ARBA" id="ARBA00047792"/>
    </source>
</evidence>
<evidence type="ECO:0000256" key="8">
    <source>
        <dbReference type="ARBA" id="ARBA00022679"/>
    </source>
</evidence>
<keyword evidence="8" id="KW-0808">Transferase</keyword>
<dbReference type="EMBL" id="CASHTH010003886">
    <property type="protein sequence ID" value="CAI8050905.1"/>
    <property type="molecule type" value="Genomic_DNA"/>
</dbReference>
<name>A0AA35XGS0_GEOBA</name>
<dbReference type="GO" id="GO:0005737">
    <property type="term" value="C:cytoplasm"/>
    <property type="evidence" value="ECO:0007669"/>
    <property type="project" value="UniProtKB-SubCell"/>
</dbReference>
<comment type="function">
    <text evidence="1">Specifically catalyzes the AdoMet-dependent 2'-O-ribose methylation of cytidine at position 56 in tRNAs.</text>
</comment>
<evidence type="ECO:0000313" key="12">
    <source>
        <dbReference type="EMBL" id="CAI8050905.1"/>
    </source>
</evidence>
<evidence type="ECO:0000313" key="13">
    <source>
        <dbReference type="Proteomes" id="UP001174909"/>
    </source>
</evidence>
<sequence>MAESGLPYRQRPEATLRSSSCLSGRCQTGRDSLQRTTGWRLLVIEVLRIGQRLVRDDRVTTHVALVSRAFGARRIFMNEVNPEIRDTLEKVNVSLGGNFEVIFVDEWRKLLHGYRHRSKIVHLTMYGERIGSVQERIRQEKDILVVVGAEKVPREVYDAADYNVAVGNQPHSEISALAVLLDRIQGGSQLDAEFPGAQKRIHTHRARQERGERRIAASRRIVGCGRICSGRRDKCSMRRTWFAYRRSPAPHGFFCHRPFCAPERGLHQDSTDPKSPAQ</sequence>
<dbReference type="EC" id="2.1.1.206" evidence="5"/>
<dbReference type="InterPro" id="IPR029028">
    <property type="entry name" value="Alpha/beta_knot_MTases"/>
</dbReference>
<protein>
    <recommendedName>
        <fullName evidence="6">tRNA (cytidine(56)-2'-O)-methyltransferase</fullName>
        <ecNumber evidence="5">2.1.1.206</ecNumber>
    </recommendedName>
    <alternativeName>
        <fullName evidence="10">tRNA ribose 2'-O-methyltransferase aTrm56</fullName>
    </alternativeName>
</protein>
<keyword evidence="13" id="KW-1185">Reference proteome</keyword>
<dbReference type="PANTHER" id="PTHR42197">
    <property type="entry name" value="TRNA (CYTIDINE(56)-2'-O)-METHYLTRANSFERASE"/>
    <property type="match status" value="1"/>
</dbReference>
<accession>A0AA35XGS0</accession>
<dbReference type="GO" id="GO:0002128">
    <property type="term" value="P:tRNA nucleoside ribose methylation"/>
    <property type="evidence" value="ECO:0007669"/>
    <property type="project" value="InterPro"/>
</dbReference>
<comment type="subcellular location">
    <subcellularLocation>
        <location evidence="2">Cytoplasm</location>
    </subcellularLocation>
</comment>
<dbReference type="Gene3D" id="3.40.1280.10">
    <property type="match status" value="1"/>
</dbReference>
<evidence type="ECO:0000256" key="2">
    <source>
        <dbReference type="ARBA" id="ARBA00004496"/>
    </source>
</evidence>
<keyword evidence="9" id="KW-0819">tRNA processing</keyword>
<dbReference type="HAMAP" id="MF_00077">
    <property type="entry name" value="tRNA_methyltr_aTrm56"/>
    <property type="match status" value="1"/>
</dbReference>
<comment type="similarity">
    <text evidence="3">Belongs to the aTrm56 family.</text>
</comment>
<evidence type="ECO:0000256" key="9">
    <source>
        <dbReference type="ARBA" id="ARBA00022694"/>
    </source>
</evidence>
<evidence type="ECO:0000256" key="4">
    <source>
        <dbReference type="ARBA" id="ARBA00011738"/>
    </source>
</evidence>
<comment type="catalytic activity">
    <reaction evidence="11">
        <text>cytidine(56) in tRNA + S-adenosyl-L-methionine = 2'-O-methylcytidine(56) in tRNA + S-adenosyl-L-homocysteine + H(+)</text>
        <dbReference type="Rhea" id="RHEA:42968"/>
        <dbReference type="Rhea" id="RHEA-COMP:10308"/>
        <dbReference type="Rhea" id="RHEA-COMP:10309"/>
        <dbReference type="ChEBI" id="CHEBI:15378"/>
        <dbReference type="ChEBI" id="CHEBI:57856"/>
        <dbReference type="ChEBI" id="CHEBI:59789"/>
        <dbReference type="ChEBI" id="CHEBI:74495"/>
        <dbReference type="ChEBI" id="CHEBI:82748"/>
        <dbReference type="EC" id="2.1.1.206"/>
    </reaction>
</comment>
<evidence type="ECO:0000256" key="1">
    <source>
        <dbReference type="ARBA" id="ARBA00003959"/>
    </source>
</evidence>
<dbReference type="InterPro" id="IPR002845">
    <property type="entry name" value="tRNA_mtfrase_aTrm56"/>
</dbReference>
<reference evidence="12" key="1">
    <citation type="submission" date="2023-03" db="EMBL/GenBank/DDBJ databases">
        <authorList>
            <person name="Steffen K."/>
            <person name="Cardenas P."/>
        </authorList>
    </citation>
    <scope>NUCLEOTIDE SEQUENCE</scope>
</reference>
<dbReference type="SUPFAM" id="SSF75217">
    <property type="entry name" value="alpha/beta knot"/>
    <property type="match status" value="1"/>
</dbReference>
<evidence type="ECO:0000256" key="10">
    <source>
        <dbReference type="ARBA" id="ARBA00029826"/>
    </source>
</evidence>
<evidence type="ECO:0000256" key="6">
    <source>
        <dbReference type="ARBA" id="ARBA00013709"/>
    </source>
</evidence>
<dbReference type="InterPro" id="IPR029026">
    <property type="entry name" value="tRNA_m1G_MTases_N"/>
</dbReference>
<evidence type="ECO:0000256" key="7">
    <source>
        <dbReference type="ARBA" id="ARBA00022490"/>
    </source>
</evidence>
<dbReference type="AlphaFoldDB" id="A0AA35XGS0"/>
<dbReference type="GO" id="GO:0008175">
    <property type="term" value="F:tRNA methyltransferase activity"/>
    <property type="evidence" value="ECO:0007669"/>
    <property type="project" value="InterPro"/>
</dbReference>
<dbReference type="Pfam" id="PF01994">
    <property type="entry name" value="Trm56"/>
    <property type="match status" value="1"/>
</dbReference>